<dbReference type="OrthoDB" id="444265at2759"/>
<comment type="caution">
    <text evidence="2">The sequence shown here is derived from an EMBL/GenBank/DDBJ whole genome shotgun (WGS) entry which is preliminary data.</text>
</comment>
<organism evidence="2 3">
    <name type="scientific">Actinidia rufa</name>
    <dbReference type="NCBI Taxonomy" id="165716"/>
    <lineage>
        <taxon>Eukaryota</taxon>
        <taxon>Viridiplantae</taxon>
        <taxon>Streptophyta</taxon>
        <taxon>Embryophyta</taxon>
        <taxon>Tracheophyta</taxon>
        <taxon>Spermatophyta</taxon>
        <taxon>Magnoliopsida</taxon>
        <taxon>eudicotyledons</taxon>
        <taxon>Gunneridae</taxon>
        <taxon>Pentapetalae</taxon>
        <taxon>asterids</taxon>
        <taxon>Ericales</taxon>
        <taxon>Actinidiaceae</taxon>
        <taxon>Actinidia</taxon>
    </lineage>
</organism>
<dbReference type="EMBL" id="BJWL01000019">
    <property type="protein sequence ID" value="GFZ07442.1"/>
    <property type="molecule type" value="Genomic_DNA"/>
</dbReference>
<feature type="compositionally biased region" description="Basic and acidic residues" evidence="1">
    <location>
        <begin position="61"/>
        <end position="78"/>
    </location>
</feature>
<dbReference type="Proteomes" id="UP000585474">
    <property type="component" value="Unassembled WGS sequence"/>
</dbReference>
<name>A0A7J0G9M4_9ERIC</name>
<sequence>MLPVFVQINSPVHLMSPMGRNLSGHSESPVRGRGSPRRRSPSRRERSPARHRSSHKASLPPREKPEGRTRSPKREKSRSPVYRSPSPRTKRLRRIEAERGSEKVSEREHARNHNRAGDKATHRERGSDRDVPSEKKKRRSGRDASGSSKSRDMGGQLHHQIVTTGAETDLTHLIWLLITARCLVISYP</sequence>
<reference evidence="2 3" key="1">
    <citation type="submission" date="2019-07" db="EMBL/GenBank/DDBJ databases">
        <title>De Novo Assembly of kiwifruit Actinidia rufa.</title>
        <authorList>
            <person name="Sugita-Konishi S."/>
            <person name="Sato K."/>
            <person name="Mori E."/>
            <person name="Abe Y."/>
            <person name="Kisaki G."/>
            <person name="Hamano K."/>
            <person name="Suezawa K."/>
            <person name="Otani M."/>
            <person name="Fukuda T."/>
            <person name="Manabe T."/>
            <person name="Gomi K."/>
            <person name="Tabuchi M."/>
            <person name="Akimitsu K."/>
            <person name="Kataoka I."/>
        </authorList>
    </citation>
    <scope>NUCLEOTIDE SEQUENCE [LARGE SCALE GENOMIC DNA]</scope>
    <source>
        <strain evidence="3">cv. Fuchu</strain>
    </source>
</reference>
<accession>A0A7J0G9M4</accession>
<protein>
    <submittedName>
        <fullName evidence="2">Uncharacterized protein</fullName>
    </submittedName>
</protein>
<feature type="compositionally biased region" description="Basic and acidic residues" evidence="1">
    <location>
        <begin position="94"/>
        <end position="134"/>
    </location>
</feature>
<evidence type="ECO:0000313" key="3">
    <source>
        <dbReference type="Proteomes" id="UP000585474"/>
    </source>
</evidence>
<dbReference type="AlphaFoldDB" id="A0A7J0G9M4"/>
<feature type="region of interest" description="Disordered" evidence="1">
    <location>
        <begin position="14"/>
        <end position="155"/>
    </location>
</feature>
<keyword evidence="3" id="KW-1185">Reference proteome</keyword>
<evidence type="ECO:0000313" key="2">
    <source>
        <dbReference type="EMBL" id="GFZ07442.1"/>
    </source>
</evidence>
<evidence type="ECO:0000256" key="1">
    <source>
        <dbReference type="SAM" id="MobiDB-lite"/>
    </source>
</evidence>
<gene>
    <name evidence="2" type="ORF">Acr_19g0003790</name>
</gene>
<proteinExistence type="predicted"/>